<gene>
    <name evidence="3" type="ORF">GQN54_07225</name>
</gene>
<dbReference type="InterPro" id="IPR044023">
    <property type="entry name" value="Ig_7"/>
</dbReference>
<dbReference type="RefSeq" id="WP_160632862.1">
    <property type="nucleotide sequence ID" value="NZ_WWNE01000006.1"/>
</dbReference>
<dbReference type="EMBL" id="WWNE01000006">
    <property type="protein sequence ID" value="NBG65906.1"/>
    <property type="molecule type" value="Genomic_DNA"/>
</dbReference>
<dbReference type="AlphaFoldDB" id="A0A6N9NGW4"/>
<feature type="signal peptide" evidence="1">
    <location>
        <begin position="1"/>
        <end position="18"/>
    </location>
</feature>
<accession>A0A6N9NGW4</accession>
<sequence>MKTFLTSNILFWAVLCTAQNLIPNFSFEDTSKTGWGYSLPNQWRLAGGLNTQPEYYNEFHDQYWTVPQSLFGYQYPQKGSKYIGIEIYYLFKLIKANRNYIQCDLNQILITDSIYCFRIHVNLPDSMQYASRNQLGIYLSNNRVSSTSNFHLPYSPQIIVSQSSYITETKKWAVYNHTYKAAGGEKVLTMGNFNDTTAIDTLYVGGSKSEDSYYGTYYFIDNLYLGSCATLPLSYDGNLVSVQLDSALCYTSPVDVTINYTNTGEEWLDFTQDTLRITTTVKRNGFVVQTINQEVSSNSYNPIPTEALFGGSTAKIPIQGLDFTTLGANYELSVTATFNRDEVSSNNQWDTTIVPNHAVGSVAISADTICKGESVNLYSNNSNGSTQWQYSSNQTIWDNITAGDSANHIPSANPMYYRLSVCNSLFSDTLKVIQNIPPKLKDTVMLFCQNTTQTIVPQFAEKLSVLNWYNSATATNPFFQGFEYSFKVTNNQVYYLETEINDCVAEERSKIEVHVNHCVLIIPNIFTPNGDGVNDTWELGNTKGLPIEVTLFNAWGMEVAQWKNSPSWYGNNVASGVYFYIIKHDGETYKGTLSLLR</sequence>
<keyword evidence="4" id="KW-1185">Reference proteome</keyword>
<dbReference type="Pfam" id="PF19081">
    <property type="entry name" value="Ig_7"/>
    <property type="match status" value="1"/>
</dbReference>
<evidence type="ECO:0000313" key="3">
    <source>
        <dbReference type="EMBL" id="NBG65906.1"/>
    </source>
</evidence>
<name>A0A6N9NGW4_9FLAO</name>
<feature type="domain" description="Ig-like" evidence="2">
    <location>
        <begin position="446"/>
        <end position="516"/>
    </location>
</feature>
<protein>
    <recommendedName>
        <fullName evidence="2">Ig-like domain-containing protein</fullName>
    </recommendedName>
</protein>
<evidence type="ECO:0000259" key="2">
    <source>
        <dbReference type="Pfam" id="PF19081"/>
    </source>
</evidence>
<feature type="chain" id="PRO_5026969629" description="Ig-like domain-containing protein" evidence="1">
    <location>
        <begin position="19"/>
        <end position="597"/>
    </location>
</feature>
<evidence type="ECO:0000313" key="4">
    <source>
        <dbReference type="Proteomes" id="UP000470771"/>
    </source>
</evidence>
<proteinExistence type="predicted"/>
<reference evidence="3 4" key="1">
    <citation type="submission" date="2019-12" db="EMBL/GenBank/DDBJ databases">
        <authorList>
            <person name="Zhao J."/>
        </authorList>
    </citation>
    <scope>NUCLEOTIDE SEQUENCE [LARGE SCALE GENOMIC DNA]</scope>
    <source>
        <strain evidence="3 4">S-15</strain>
    </source>
</reference>
<dbReference type="Proteomes" id="UP000470771">
    <property type="component" value="Unassembled WGS sequence"/>
</dbReference>
<organism evidence="3 4">
    <name type="scientific">Acidiluteibacter ferrifornacis</name>
    <dbReference type="NCBI Taxonomy" id="2692424"/>
    <lineage>
        <taxon>Bacteria</taxon>
        <taxon>Pseudomonadati</taxon>
        <taxon>Bacteroidota</taxon>
        <taxon>Flavobacteriia</taxon>
        <taxon>Flavobacteriales</taxon>
        <taxon>Cryomorphaceae</taxon>
        <taxon>Acidiluteibacter</taxon>
    </lineage>
</organism>
<comment type="caution">
    <text evidence="3">The sequence shown here is derived from an EMBL/GenBank/DDBJ whole genome shotgun (WGS) entry which is preliminary data.</text>
</comment>
<dbReference type="Pfam" id="PF13585">
    <property type="entry name" value="CHU_C"/>
    <property type="match status" value="1"/>
</dbReference>
<evidence type="ECO:0000256" key="1">
    <source>
        <dbReference type="SAM" id="SignalP"/>
    </source>
</evidence>
<keyword evidence="1" id="KW-0732">Signal</keyword>